<sequence>MVFARAATSLSSCYFLPSLDASGWRIPTETGIPCNGNMDGELKGNECGDEDKISYLSYLLRYVYGDVEKTYSRGSSGESPLVIYAGIPAKIHVFIKYIYIHYIYQFYIILKGFHPKY</sequence>
<dbReference type="AlphaFoldDB" id="A0AAP0ETV4"/>
<evidence type="ECO:0000313" key="2">
    <source>
        <dbReference type="Proteomes" id="UP001420932"/>
    </source>
</evidence>
<dbReference type="EMBL" id="JBBNAF010000011">
    <property type="protein sequence ID" value="KAK9099161.1"/>
    <property type="molecule type" value="Genomic_DNA"/>
</dbReference>
<accession>A0AAP0ETV4</accession>
<name>A0AAP0ETV4_9MAGN</name>
<organism evidence="1 2">
    <name type="scientific">Stephania yunnanensis</name>
    <dbReference type="NCBI Taxonomy" id="152371"/>
    <lineage>
        <taxon>Eukaryota</taxon>
        <taxon>Viridiplantae</taxon>
        <taxon>Streptophyta</taxon>
        <taxon>Embryophyta</taxon>
        <taxon>Tracheophyta</taxon>
        <taxon>Spermatophyta</taxon>
        <taxon>Magnoliopsida</taxon>
        <taxon>Ranunculales</taxon>
        <taxon>Menispermaceae</taxon>
        <taxon>Menispermoideae</taxon>
        <taxon>Cissampelideae</taxon>
        <taxon>Stephania</taxon>
    </lineage>
</organism>
<gene>
    <name evidence="1" type="ORF">Syun_026206</name>
</gene>
<evidence type="ECO:0000313" key="1">
    <source>
        <dbReference type="EMBL" id="KAK9099161.1"/>
    </source>
</evidence>
<comment type="caution">
    <text evidence="1">The sequence shown here is derived from an EMBL/GenBank/DDBJ whole genome shotgun (WGS) entry which is preliminary data.</text>
</comment>
<keyword evidence="2" id="KW-1185">Reference proteome</keyword>
<protein>
    <submittedName>
        <fullName evidence="1">Uncharacterized protein</fullName>
    </submittedName>
</protein>
<reference evidence="1 2" key="1">
    <citation type="submission" date="2024-01" db="EMBL/GenBank/DDBJ databases">
        <title>Genome assemblies of Stephania.</title>
        <authorList>
            <person name="Yang L."/>
        </authorList>
    </citation>
    <scope>NUCLEOTIDE SEQUENCE [LARGE SCALE GENOMIC DNA]</scope>
    <source>
        <strain evidence="1">YNDBR</strain>
        <tissue evidence="1">Leaf</tissue>
    </source>
</reference>
<dbReference type="Proteomes" id="UP001420932">
    <property type="component" value="Unassembled WGS sequence"/>
</dbReference>
<proteinExistence type="predicted"/>